<keyword evidence="6" id="KW-1185">Reference proteome</keyword>
<dbReference type="InterPro" id="IPR036770">
    <property type="entry name" value="Ankyrin_rpt-contain_sf"/>
</dbReference>
<keyword evidence="1" id="KW-0677">Repeat</keyword>
<dbReference type="GeneTree" id="ENSGT00940000161392"/>
<feature type="repeat" description="ANK" evidence="3">
    <location>
        <begin position="279"/>
        <end position="311"/>
    </location>
</feature>
<feature type="repeat" description="ANK" evidence="3">
    <location>
        <begin position="212"/>
        <end position="244"/>
    </location>
</feature>
<dbReference type="OrthoDB" id="10254947at2759"/>
<evidence type="ECO:0008006" key="7">
    <source>
        <dbReference type="Google" id="ProtNLM"/>
    </source>
</evidence>
<evidence type="ECO:0000256" key="4">
    <source>
        <dbReference type="SAM" id="MobiDB-lite"/>
    </source>
</evidence>
<feature type="region of interest" description="Disordered" evidence="4">
    <location>
        <begin position="397"/>
        <end position="449"/>
    </location>
</feature>
<organism evidence="5 6">
    <name type="scientific">Leptobrachium leishanense</name>
    <name type="common">Leishan spiny toad</name>
    <dbReference type="NCBI Taxonomy" id="445787"/>
    <lineage>
        <taxon>Eukaryota</taxon>
        <taxon>Metazoa</taxon>
        <taxon>Chordata</taxon>
        <taxon>Craniata</taxon>
        <taxon>Vertebrata</taxon>
        <taxon>Euteleostomi</taxon>
        <taxon>Amphibia</taxon>
        <taxon>Batrachia</taxon>
        <taxon>Anura</taxon>
        <taxon>Pelobatoidea</taxon>
        <taxon>Megophryidae</taxon>
        <taxon>Leptobrachium</taxon>
    </lineage>
</organism>
<dbReference type="GO" id="GO:0071356">
    <property type="term" value="P:cellular response to tumor necrosis factor"/>
    <property type="evidence" value="ECO:0007669"/>
    <property type="project" value="TreeGrafter"/>
</dbReference>
<dbReference type="PANTHER" id="PTHR46680:SF2">
    <property type="entry name" value="NF-KAPPA-B INHIBITOR ZETA"/>
    <property type="match status" value="1"/>
</dbReference>
<protein>
    <recommendedName>
        <fullName evidence="7">B-cell lymphoma 3 protein</fullName>
    </recommendedName>
</protein>
<evidence type="ECO:0000313" key="6">
    <source>
        <dbReference type="Proteomes" id="UP000694569"/>
    </source>
</evidence>
<dbReference type="SUPFAM" id="SSF48403">
    <property type="entry name" value="Ankyrin repeat"/>
    <property type="match status" value="1"/>
</dbReference>
<evidence type="ECO:0000313" key="5">
    <source>
        <dbReference type="Ensembl" id="ENSLLEP00000033655.1"/>
    </source>
</evidence>
<name>A0A8C5Q8R4_9ANUR</name>
<accession>A0A8C5Q8R4</accession>
<dbReference type="SMART" id="SM00248">
    <property type="entry name" value="ANK"/>
    <property type="match status" value="6"/>
</dbReference>
<feature type="repeat" description="ANK" evidence="3">
    <location>
        <begin position="346"/>
        <end position="378"/>
    </location>
</feature>
<dbReference type="GO" id="GO:0051059">
    <property type="term" value="F:NF-kappaB binding"/>
    <property type="evidence" value="ECO:0007669"/>
    <property type="project" value="TreeGrafter"/>
</dbReference>
<sequence length="449" mass="49376">MDTHQPVCIGNMETSYPLDLRTRKTMDTFRLAPKSPHKLWPGCNVTHPLIIKRKHLEESSWCKGQNGSVEESGLCKDQTCLPIRKRRYPPAPKEKKALTEDITENPDWKSKIYDPPSIPAPMPCYYSGSPAFLQSLYPIPGPPMLNNVYLGHPILVPPDIQHQADIVAATQPDEDGDTALHIAVVHGNVTAAKRVIYICQQVGETLDVLNNLRQTPLHLAVITDHPELVSLLLAHGCSPHIPDRNGQTCIHLACEYESINSLKVLLKGRTLDPEATNFQGMTSLHIAINTRRMDITECLLDNGMNVNAMEIKSGRTPLIQAVENRCKELVCLLLQHGAQVNAQTYAGNTALHVASGRGLEEIARILLKSGADTGIKNCHNDTSMTIANNQRITDILRGKSSSSRTPNERLNGEQSDSSLSPRSLKVTDSPSPCTSNASHSPKKVHDIPT</sequence>
<dbReference type="AlphaFoldDB" id="A0A8C5Q8R4"/>
<keyword evidence="2 3" id="KW-0040">ANK repeat</keyword>
<dbReference type="InterPro" id="IPR051070">
    <property type="entry name" value="NF-kappa-B_inhibitor"/>
</dbReference>
<dbReference type="Proteomes" id="UP000694569">
    <property type="component" value="Unplaced"/>
</dbReference>
<feature type="repeat" description="ANK" evidence="3">
    <location>
        <begin position="175"/>
        <end position="211"/>
    </location>
</feature>
<proteinExistence type="predicted"/>
<dbReference type="Pfam" id="PF00023">
    <property type="entry name" value="Ank"/>
    <property type="match status" value="1"/>
</dbReference>
<evidence type="ECO:0000256" key="3">
    <source>
        <dbReference type="PROSITE-ProRule" id="PRU00023"/>
    </source>
</evidence>
<evidence type="ECO:0000256" key="1">
    <source>
        <dbReference type="ARBA" id="ARBA00022737"/>
    </source>
</evidence>
<evidence type="ECO:0000256" key="2">
    <source>
        <dbReference type="ARBA" id="ARBA00023043"/>
    </source>
</evidence>
<dbReference type="PRINTS" id="PR01415">
    <property type="entry name" value="ANKYRIN"/>
</dbReference>
<dbReference type="PROSITE" id="PS50297">
    <property type="entry name" value="ANK_REP_REGION"/>
    <property type="match status" value="4"/>
</dbReference>
<reference evidence="5" key="2">
    <citation type="submission" date="2025-09" db="UniProtKB">
        <authorList>
            <consortium name="Ensembl"/>
        </authorList>
    </citation>
    <scope>IDENTIFICATION</scope>
</reference>
<dbReference type="InterPro" id="IPR002110">
    <property type="entry name" value="Ankyrin_rpt"/>
</dbReference>
<dbReference type="GO" id="GO:0005829">
    <property type="term" value="C:cytosol"/>
    <property type="evidence" value="ECO:0007669"/>
    <property type="project" value="TreeGrafter"/>
</dbReference>
<feature type="compositionally biased region" description="Polar residues" evidence="4">
    <location>
        <begin position="412"/>
        <end position="439"/>
    </location>
</feature>
<dbReference type="PANTHER" id="PTHR46680">
    <property type="entry name" value="NF-KAPPA-B INHIBITOR ALPHA"/>
    <property type="match status" value="1"/>
</dbReference>
<reference evidence="5" key="1">
    <citation type="submission" date="2025-08" db="UniProtKB">
        <authorList>
            <consortium name="Ensembl"/>
        </authorList>
    </citation>
    <scope>IDENTIFICATION</scope>
</reference>
<feature type="repeat" description="ANK" evidence="3">
    <location>
        <begin position="313"/>
        <end position="345"/>
    </location>
</feature>
<dbReference type="PROSITE" id="PS50088">
    <property type="entry name" value="ANK_REPEAT"/>
    <property type="match status" value="5"/>
</dbReference>
<dbReference type="Gene3D" id="1.25.40.20">
    <property type="entry name" value="Ankyrin repeat-containing domain"/>
    <property type="match status" value="1"/>
</dbReference>
<dbReference type="Ensembl" id="ENSLLET00000034933.1">
    <property type="protein sequence ID" value="ENSLLEP00000033655.1"/>
    <property type="gene ID" value="ENSLLEG00000021303.1"/>
</dbReference>
<dbReference type="Pfam" id="PF12796">
    <property type="entry name" value="Ank_2"/>
    <property type="match status" value="2"/>
</dbReference>